<feature type="chain" id="PRO_5047347880" description="SH3b domain-containing protein" evidence="1">
    <location>
        <begin position="25"/>
        <end position="128"/>
    </location>
</feature>
<dbReference type="Gene3D" id="2.30.30.40">
    <property type="entry name" value="SH3 Domains"/>
    <property type="match status" value="1"/>
</dbReference>
<comment type="caution">
    <text evidence="2">The sequence shown here is derived from an EMBL/GenBank/DDBJ whole genome shotgun (WGS) entry which is preliminary data.</text>
</comment>
<accession>A0ABX3HLF2</accession>
<organism evidence="2 3">
    <name type="scientific">Paenibacillus borealis</name>
    <dbReference type="NCBI Taxonomy" id="160799"/>
    <lineage>
        <taxon>Bacteria</taxon>
        <taxon>Bacillati</taxon>
        <taxon>Bacillota</taxon>
        <taxon>Bacilli</taxon>
        <taxon>Bacillales</taxon>
        <taxon>Paenibacillaceae</taxon>
        <taxon>Paenibacillus</taxon>
    </lineage>
</organism>
<evidence type="ECO:0000256" key="1">
    <source>
        <dbReference type="SAM" id="SignalP"/>
    </source>
</evidence>
<protein>
    <recommendedName>
        <fullName evidence="4">SH3b domain-containing protein</fullName>
    </recommendedName>
</protein>
<keyword evidence="3" id="KW-1185">Reference proteome</keyword>
<proteinExistence type="predicted"/>
<evidence type="ECO:0008006" key="4">
    <source>
        <dbReference type="Google" id="ProtNLM"/>
    </source>
</evidence>
<gene>
    <name evidence="2" type="ORF">BSK56_07270</name>
</gene>
<sequence>MFKKLVSFSFMISAMLLLTQGAFAAETIYSSENSQQQVQAENREVLAGLEPSSTARSSTYTVTADGVRLRSTPSLSGKVLGLLYNGDLVNAQTGGTDVTADGYVWKNVYSYNHGVWGWIVVDYIEESG</sequence>
<dbReference type="EMBL" id="MPTB01000007">
    <property type="protein sequence ID" value="OMD50327.1"/>
    <property type="molecule type" value="Genomic_DNA"/>
</dbReference>
<dbReference type="RefSeq" id="WP_076109957.1">
    <property type="nucleotide sequence ID" value="NZ_MPTB01000007.1"/>
</dbReference>
<keyword evidence="1" id="KW-0732">Signal</keyword>
<feature type="signal peptide" evidence="1">
    <location>
        <begin position="1"/>
        <end position="24"/>
    </location>
</feature>
<reference evidence="2 3" key="1">
    <citation type="submission" date="2016-10" db="EMBL/GenBank/DDBJ databases">
        <title>Paenibacillus species isolates.</title>
        <authorList>
            <person name="Beno S.M."/>
        </authorList>
    </citation>
    <scope>NUCLEOTIDE SEQUENCE [LARGE SCALE GENOMIC DNA]</scope>
    <source>
        <strain evidence="2 3">FSL H7-0744</strain>
    </source>
</reference>
<name>A0ABX3HLF2_PAEBO</name>
<dbReference type="Proteomes" id="UP000187412">
    <property type="component" value="Unassembled WGS sequence"/>
</dbReference>
<evidence type="ECO:0000313" key="3">
    <source>
        <dbReference type="Proteomes" id="UP000187412"/>
    </source>
</evidence>
<evidence type="ECO:0000313" key="2">
    <source>
        <dbReference type="EMBL" id="OMD50327.1"/>
    </source>
</evidence>